<dbReference type="STRING" id="458817.Shal_3730"/>
<dbReference type="PROSITE" id="PS01124">
    <property type="entry name" value="HTH_ARAC_FAMILY_2"/>
    <property type="match status" value="1"/>
</dbReference>
<dbReference type="EMBL" id="CP000931">
    <property type="protein sequence ID" value="ABZ78270.1"/>
    <property type="molecule type" value="Genomic_DNA"/>
</dbReference>
<reference evidence="5" key="1">
    <citation type="submission" date="2008-01" db="EMBL/GenBank/DDBJ databases">
        <title>Complete sequence of Shewanella halifaxensis HAW-EB4.</title>
        <authorList>
            <consortium name="US DOE Joint Genome Institute"/>
            <person name="Copeland A."/>
            <person name="Lucas S."/>
            <person name="Lapidus A."/>
            <person name="Glavina del Rio T."/>
            <person name="Dalin E."/>
            <person name="Tice H."/>
            <person name="Bruce D."/>
            <person name="Goodwin L."/>
            <person name="Pitluck S."/>
            <person name="Sims D."/>
            <person name="Brettin T."/>
            <person name="Detter J.C."/>
            <person name="Han C."/>
            <person name="Kuske C.R."/>
            <person name="Schmutz J."/>
            <person name="Larimer F."/>
            <person name="Land M."/>
            <person name="Hauser L."/>
            <person name="Kyrpides N."/>
            <person name="Kim E."/>
            <person name="Zhao J.-S."/>
            <person name="Richardson P."/>
        </authorList>
    </citation>
    <scope>NUCLEOTIDE SEQUENCE [LARGE SCALE GENOMIC DNA]</scope>
    <source>
        <strain evidence="5">HAW-EB4</strain>
    </source>
</reference>
<dbReference type="Pfam" id="PF12833">
    <property type="entry name" value="HTH_18"/>
    <property type="match status" value="1"/>
</dbReference>
<dbReference type="RefSeq" id="WP_012278788.1">
    <property type="nucleotide sequence ID" value="NC_010334.1"/>
</dbReference>
<dbReference type="GO" id="GO:0003700">
    <property type="term" value="F:DNA-binding transcription factor activity"/>
    <property type="evidence" value="ECO:0007669"/>
    <property type="project" value="InterPro"/>
</dbReference>
<dbReference type="PANTHER" id="PTHR11019">
    <property type="entry name" value="HTH-TYPE TRANSCRIPTIONAL REGULATOR NIMR"/>
    <property type="match status" value="1"/>
</dbReference>
<dbReference type="InterPro" id="IPR020449">
    <property type="entry name" value="Tscrpt_reg_AraC-type_HTH"/>
</dbReference>
<dbReference type="Proteomes" id="UP000001317">
    <property type="component" value="Chromosome"/>
</dbReference>
<evidence type="ECO:0000256" key="1">
    <source>
        <dbReference type="ARBA" id="ARBA00023015"/>
    </source>
</evidence>
<evidence type="ECO:0000313" key="5">
    <source>
        <dbReference type="EMBL" id="ABZ78270.1"/>
    </source>
</evidence>
<proteinExistence type="predicted"/>
<keyword evidence="3" id="KW-0804">Transcription</keyword>
<dbReference type="AlphaFoldDB" id="B0TV03"/>
<keyword evidence="1" id="KW-0805">Transcription regulation</keyword>
<evidence type="ECO:0000313" key="6">
    <source>
        <dbReference type="Proteomes" id="UP000001317"/>
    </source>
</evidence>
<protein>
    <submittedName>
        <fullName evidence="5">Transcriptional regulator, AraC family</fullName>
    </submittedName>
</protein>
<evidence type="ECO:0000256" key="3">
    <source>
        <dbReference type="ARBA" id="ARBA00023163"/>
    </source>
</evidence>
<evidence type="ECO:0000259" key="4">
    <source>
        <dbReference type="PROSITE" id="PS01124"/>
    </source>
</evidence>
<dbReference type="PRINTS" id="PR00032">
    <property type="entry name" value="HTHARAC"/>
</dbReference>
<organism evidence="5 6">
    <name type="scientific">Shewanella halifaxensis (strain HAW-EB4)</name>
    <dbReference type="NCBI Taxonomy" id="458817"/>
    <lineage>
        <taxon>Bacteria</taxon>
        <taxon>Pseudomonadati</taxon>
        <taxon>Pseudomonadota</taxon>
        <taxon>Gammaproteobacteria</taxon>
        <taxon>Alteromonadales</taxon>
        <taxon>Shewanellaceae</taxon>
        <taxon>Shewanella</taxon>
    </lineage>
</organism>
<dbReference type="KEGG" id="shl:Shal_3730"/>
<evidence type="ECO:0000256" key="2">
    <source>
        <dbReference type="ARBA" id="ARBA00023125"/>
    </source>
</evidence>
<accession>B0TV03</accession>
<gene>
    <name evidence="5" type="ordered locus">Shal_3730</name>
</gene>
<dbReference type="PROSITE" id="PS00041">
    <property type="entry name" value="HTH_ARAC_FAMILY_1"/>
    <property type="match status" value="1"/>
</dbReference>
<sequence>MSYQAWRQQWRLQAAIEHLADGKSVSVVAFSLGFASDSAFICFFKQHLGNTPSQYFRAGTEHSKAVFARLNYPSAT</sequence>
<dbReference type="GO" id="GO:0043565">
    <property type="term" value="F:sequence-specific DNA binding"/>
    <property type="evidence" value="ECO:0007669"/>
    <property type="project" value="InterPro"/>
</dbReference>
<keyword evidence="6" id="KW-1185">Reference proteome</keyword>
<dbReference type="Gene3D" id="1.10.10.60">
    <property type="entry name" value="Homeodomain-like"/>
    <property type="match status" value="1"/>
</dbReference>
<dbReference type="InterPro" id="IPR018062">
    <property type="entry name" value="HTH_AraC-typ_CS"/>
</dbReference>
<dbReference type="SMART" id="SM00342">
    <property type="entry name" value="HTH_ARAC"/>
    <property type="match status" value="1"/>
</dbReference>
<dbReference type="InterPro" id="IPR018060">
    <property type="entry name" value="HTH_AraC"/>
</dbReference>
<dbReference type="eggNOG" id="COG2207">
    <property type="taxonomic scope" value="Bacteria"/>
</dbReference>
<feature type="domain" description="HTH araC/xylS-type" evidence="4">
    <location>
        <begin position="1"/>
        <end position="58"/>
    </location>
</feature>
<keyword evidence="2" id="KW-0238">DNA-binding</keyword>
<name>B0TV03_SHEHH</name>
<dbReference type="HOGENOM" id="CLU_000445_81_19_6"/>
<dbReference type="PANTHER" id="PTHR11019:SF159">
    <property type="entry name" value="TRANSCRIPTIONAL REGULATOR-RELATED"/>
    <property type="match status" value="1"/>
</dbReference>
<dbReference type="InterPro" id="IPR009057">
    <property type="entry name" value="Homeodomain-like_sf"/>
</dbReference>
<dbReference type="SUPFAM" id="SSF46689">
    <property type="entry name" value="Homeodomain-like"/>
    <property type="match status" value="1"/>
</dbReference>